<dbReference type="AlphaFoldDB" id="A0A1G2MQL1"/>
<evidence type="ECO:0008006" key="3">
    <source>
        <dbReference type="Google" id="ProtNLM"/>
    </source>
</evidence>
<evidence type="ECO:0000313" key="1">
    <source>
        <dbReference type="EMBL" id="OHA26190.1"/>
    </source>
</evidence>
<gene>
    <name evidence="1" type="ORF">A3C06_03640</name>
</gene>
<organism evidence="1 2">
    <name type="scientific">Candidatus Taylorbacteria bacterium RIFCSPHIGHO2_02_FULL_46_13</name>
    <dbReference type="NCBI Taxonomy" id="1802312"/>
    <lineage>
        <taxon>Bacteria</taxon>
        <taxon>Candidatus Tayloriibacteriota</taxon>
    </lineage>
</organism>
<reference evidence="1 2" key="1">
    <citation type="journal article" date="2016" name="Nat. Commun.">
        <title>Thousands of microbial genomes shed light on interconnected biogeochemical processes in an aquifer system.</title>
        <authorList>
            <person name="Anantharaman K."/>
            <person name="Brown C.T."/>
            <person name="Hug L.A."/>
            <person name="Sharon I."/>
            <person name="Castelle C.J."/>
            <person name="Probst A.J."/>
            <person name="Thomas B.C."/>
            <person name="Singh A."/>
            <person name="Wilkins M.J."/>
            <person name="Karaoz U."/>
            <person name="Brodie E.L."/>
            <person name="Williams K.H."/>
            <person name="Hubbard S.S."/>
            <person name="Banfield J.F."/>
        </authorList>
    </citation>
    <scope>NUCLEOTIDE SEQUENCE [LARGE SCALE GENOMIC DNA]</scope>
</reference>
<accession>A0A1G2MQL1</accession>
<protein>
    <recommendedName>
        <fullName evidence="3">DNA polymerase III delta N-terminal domain-containing protein</fullName>
    </recommendedName>
</protein>
<dbReference type="Gene3D" id="1.20.272.10">
    <property type="match status" value="1"/>
</dbReference>
<dbReference type="Proteomes" id="UP000177565">
    <property type="component" value="Unassembled WGS sequence"/>
</dbReference>
<evidence type="ECO:0000313" key="2">
    <source>
        <dbReference type="Proteomes" id="UP000177565"/>
    </source>
</evidence>
<sequence>MLYFFYGTDTEKARAYARAVIAVMQKKRPDAQYFRVTSENWSAASFEELVGSQGLFEQKIIVFADGTFDTKEAKEFMLAHASELAESENAFVFLEKSADAASLKKISKAAREVKEFASAEARSKRAIGEFNVFSLADALGERDRMKLWPLLAQAFMAGASGEEVSGILFWQVKAMLAAQNATSAASAGLSPFVFSKSKRYATKYSFSDLASLSRSILSSYHDAHRGLTDLPVSLEKLALKI</sequence>
<comment type="caution">
    <text evidence="1">The sequence shown here is derived from an EMBL/GenBank/DDBJ whole genome shotgun (WGS) entry which is preliminary data.</text>
</comment>
<proteinExistence type="predicted"/>
<name>A0A1G2MQL1_9BACT</name>
<dbReference type="EMBL" id="MHRQ01000025">
    <property type="protein sequence ID" value="OHA26190.1"/>
    <property type="molecule type" value="Genomic_DNA"/>
</dbReference>